<protein>
    <submittedName>
        <fullName evidence="1">Uncharacterized protein</fullName>
    </submittedName>
</protein>
<comment type="caution">
    <text evidence="1">The sequence shown here is derived from an EMBL/GenBank/DDBJ whole genome shotgun (WGS) entry which is preliminary data.</text>
</comment>
<organism evidence="1 2">
    <name type="scientific">Podospora aff. communis PSN243</name>
    <dbReference type="NCBI Taxonomy" id="3040156"/>
    <lineage>
        <taxon>Eukaryota</taxon>
        <taxon>Fungi</taxon>
        <taxon>Dikarya</taxon>
        <taxon>Ascomycota</taxon>
        <taxon>Pezizomycotina</taxon>
        <taxon>Sordariomycetes</taxon>
        <taxon>Sordariomycetidae</taxon>
        <taxon>Sordariales</taxon>
        <taxon>Podosporaceae</taxon>
        <taxon>Podospora</taxon>
    </lineage>
</organism>
<sequence>MRCKDPTLALRVTEDGDDVTAYYGPSLEYEEDHILQGLYSPEEFESQSHTVERHSVTLFEQTSRILDHMWCANDPMQVNDSQREDWHYFRTEMQQKWTAPLLHTMLLFGAMVICRIPLSAAGWVNRFFVPVYVKYGHPEAHVTLGLLAKTARQEQLEREKARVMFSVGQHLPARVTYGTPIGKDHFLVDPARKVPVAILPDFLPDERTNEEYTKFTDILYHEFRNEHGILVGSLSKVFAGAPSS</sequence>
<reference evidence="1" key="1">
    <citation type="journal article" date="2023" name="Mol. Phylogenet. Evol.">
        <title>Genome-scale phylogeny and comparative genomics of the fungal order Sordariales.</title>
        <authorList>
            <person name="Hensen N."/>
            <person name="Bonometti L."/>
            <person name="Westerberg I."/>
            <person name="Brannstrom I.O."/>
            <person name="Guillou S."/>
            <person name="Cros-Aarteil S."/>
            <person name="Calhoun S."/>
            <person name="Haridas S."/>
            <person name="Kuo A."/>
            <person name="Mondo S."/>
            <person name="Pangilinan J."/>
            <person name="Riley R."/>
            <person name="LaButti K."/>
            <person name="Andreopoulos B."/>
            <person name="Lipzen A."/>
            <person name="Chen C."/>
            <person name="Yan M."/>
            <person name="Daum C."/>
            <person name="Ng V."/>
            <person name="Clum A."/>
            <person name="Steindorff A."/>
            <person name="Ohm R.A."/>
            <person name="Martin F."/>
            <person name="Silar P."/>
            <person name="Natvig D.O."/>
            <person name="Lalanne C."/>
            <person name="Gautier V."/>
            <person name="Ament-Velasquez S.L."/>
            <person name="Kruys A."/>
            <person name="Hutchinson M.I."/>
            <person name="Powell A.J."/>
            <person name="Barry K."/>
            <person name="Miller A.N."/>
            <person name="Grigoriev I.V."/>
            <person name="Debuchy R."/>
            <person name="Gladieux P."/>
            <person name="Hiltunen Thoren M."/>
            <person name="Johannesson H."/>
        </authorList>
    </citation>
    <scope>NUCLEOTIDE SEQUENCE</scope>
    <source>
        <strain evidence="1">PSN243</strain>
    </source>
</reference>
<evidence type="ECO:0000313" key="2">
    <source>
        <dbReference type="Proteomes" id="UP001321760"/>
    </source>
</evidence>
<reference evidence="1" key="2">
    <citation type="submission" date="2023-05" db="EMBL/GenBank/DDBJ databases">
        <authorList>
            <consortium name="Lawrence Berkeley National Laboratory"/>
            <person name="Steindorff A."/>
            <person name="Hensen N."/>
            <person name="Bonometti L."/>
            <person name="Westerberg I."/>
            <person name="Brannstrom I.O."/>
            <person name="Guillou S."/>
            <person name="Cros-Aarteil S."/>
            <person name="Calhoun S."/>
            <person name="Haridas S."/>
            <person name="Kuo A."/>
            <person name="Mondo S."/>
            <person name="Pangilinan J."/>
            <person name="Riley R."/>
            <person name="Labutti K."/>
            <person name="Andreopoulos B."/>
            <person name="Lipzen A."/>
            <person name="Chen C."/>
            <person name="Yanf M."/>
            <person name="Daum C."/>
            <person name="Ng V."/>
            <person name="Clum A."/>
            <person name="Ohm R."/>
            <person name="Martin F."/>
            <person name="Silar P."/>
            <person name="Natvig D."/>
            <person name="Lalanne C."/>
            <person name="Gautier V."/>
            <person name="Ament-Velasquez S.L."/>
            <person name="Kruys A."/>
            <person name="Hutchinson M.I."/>
            <person name="Powell A.J."/>
            <person name="Barry K."/>
            <person name="Miller A.N."/>
            <person name="Grigoriev I.V."/>
            <person name="Debuchy R."/>
            <person name="Gladieux P."/>
            <person name="Thoren M.H."/>
            <person name="Johannesson H."/>
        </authorList>
    </citation>
    <scope>NUCLEOTIDE SEQUENCE</scope>
    <source>
        <strain evidence="1">PSN243</strain>
    </source>
</reference>
<keyword evidence="2" id="KW-1185">Reference proteome</keyword>
<accession>A0AAV9GY13</accession>
<gene>
    <name evidence="1" type="ORF">QBC34DRAFT_456276</name>
</gene>
<proteinExistence type="predicted"/>
<dbReference type="EMBL" id="MU865924">
    <property type="protein sequence ID" value="KAK4452272.1"/>
    <property type="molecule type" value="Genomic_DNA"/>
</dbReference>
<name>A0AAV9GY13_9PEZI</name>
<dbReference type="Proteomes" id="UP001321760">
    <property type="component" value="Unassembled WGS sequence"/>
</dbReference>
<evidence type="ECO:0000313" key="1">
    <source>
        <dbReference type="EMBL" id="KAK4452272.1"/>
    </source>
</evidence>
<dbReference type="AlphaFoldDB" id="A0AAV9GY13"/>